<protein>
    <submittedName>
        <fullName evidence="1">Ig-like domain-containing protein</fullName>
    </submittedName>
</protein>
<dbReference type="AlphaFoldDB" id="A0A5K3FPD7"/>
<evidence type="ECO:0000313" key="1">
    <source>
        <dbReference type="WBParaSite" id="MCU_010318-RA"/>
    </source>
</evidence>
<organism evidence="1">
    <name type="scientific">Mesocestoides corti</name>
    <name type="common">Flatworm</name>
    <dbReference type="NCBI Taxonomy" id="53468"/>
    <lineage>
        <taxon>Eukaryota</taxon>
        <taxon>Metazoa</taxon>
        <taxon>Spiralia</taxon>
        <taxon>Lophotrochozoa</taxon>
        <taxon>Platyhelminthes</taxon>
        <taxon>Cestoda</taxon>
        <taxon>Eucestoda</taxon>
        <taxon>Cyclophyllidea</taxon>
        <taxon>Mesocestoididae</taxon>
        <taxon>Mesocestoides</taxon>
    </lineage>
</organism>
<sequence>LVSHYCRTNDYYVLHRGKILVISATKNKEESGLYGCRIETVIYKDFKPFVQLWEENLTQWNARTNECEALRIVQQQQSIGISYCSE</sequence>
<name>A0A5K3FPD7_MESCO</name>
<reference evidence="1" key="1">
    <citation type="submission" date="2019-11" db="UniProtKB">
        <authorList>
            <consortium name="WormBaseParasite"/>
        </authorList>
    </citation>
    <scope>IDENTIFICATION</scope>
</reference>
<proteinExistence type="predicted"/>
<dbReference type="WBParaSite" id="MCU_010318-RA">
    <property type="protein sequence ID" value="MCU_010318-RA"/>
    <property type="gene ID" value="MCU_010318"/>
</dbReference>
<accession>A0A5K3FPD7</accession>